<name>A0A4S8HIW3_9BACT</name>
<dbReference type="EMBL" id="STFF01000007">
    <property type="protein sequence ID" value="THU34975.1"/>
    <property type="molecule type" value="Genomic_DNA"/>
</dbReference>
<organism evidence="1 2">
    <name type="scientific">Niastella caeni</name>
    <dbReference type="NCBI Taxonomy" id="2569763"/>
    <lineage>
        <taxon>Bacteria</taxon>
        <taxon>Pseudomonadati</taxon>
        <taxon>Bacteroidota</taxon>
        <taxon>Chitinophagia</taxon>
        <taxon>Chitinophagales</taxon>
        <taxon>Chitinophagaceae</taxon>
        <taxon>Niastella</taxon>
    </lineage>
</organism>
<comment type="caution">
    <text evidence="1">The sequence shown here is derived from an EMBL/GenBank/DDBJ whole genome shotgun (WGS) entry which is preliminary data.</text>
</comment>
<dbReference type="Proteomes" id="UP000306918">
    <property type="component" value="Unassembled WGS sequence"/>
</dbReference>
<gene>
    <name evidence="1" type="ORF">FAM09_23590</name>
</gene>
<dbReference type="AlphaFoldDB" id="A0A4S8HIW3"/>
<dbReference type="RefSeq" id="WP_136579618.1">
    <property type="nucleotide sequence ID" value="NZ_STFF01000007.1"/>
</dbReference>
<reference evidence="1 2" key="1">
    <citation type="submission" date="2019-04" db="EMBL/GenBank/DDBJ databases">
        <title>Niastella caeni sp. nov., isolated from activated sludge.</title>
        <authorList>
            <person name="Sheng M."/>
        </authorList>
    </citation>
    <scope>NUCLEOTIDE SEQUENCE [LARGE SCALE GENOMIC DNA]</scope>
    <source>
        <strain evidence="1 2">HX-2-15</strain>
    </source>
</reference>
<proteinExistence type="predicted"/>
<evidence type="ECO:0000313" key="1">
    <source>
        <dbReference type="EMBL" id="THU34975.1"/>
    </source>
</evidence>
<keyword evidence="2" id="KW-1185">Reference proteome</keyword>
<protein>
    <submittedName>
        <fullName evidence="1">Uncharacterized protein</fullName>
    </submittedName>
</protein>
<sequence length="67" mass="7378">MKEVKKSTLRLNKKTVTILSNVQQMQVKGGEKAALASGSFHSMWGCDTISCCSIPFCSLYDCDQQSD</sequence>
<evidence type="ECO:0000313" key="2">
    <source>
        <dbReference type="Proteomes" id="UP000306918"/>
    </source>
</evidence>
<accession>A0A4S8HIW3</accession>